<organism evidence="2 3">
    <name type="scientific">Evansella cellulosilytica (strain ATCC 21833 / DSM 2522 / FERM P-1141 / JCM 9156 / N-4)</name>
    <name type="common">Bacillus cellulosilyticus</name>
    <dbReference type="NCBI Taxonomy" id="649639"/>
    <lineage>
        <taxon>Bacteria</taxon>
        <taxon>Bacillati</taxon>
        <taxon>Bacillota</taxon>
        <taxon>Bacilli</taxon>
        <taxon>Bacillales</taxon>
        <taxon>Bacillaceae</taxon>
        <taxon>Evansella</taxon>
    </lineage>
</organism>
<proteinExistence type="predicted"/>
<dbReference type="InterPro" id="IPR038390">
    <property type="entry name" value="Metal_Tscrpt_repr_sf"/>
</dbReference>
<dbReference type="GO" id="GO:0045892">
    <property type="term" value="P:negative regulation of DNA-templated transcription"/>
    <property type="evidence" value="ECO:0007669"/>
    <property type="project" value="UniProtKB-ARBA"/>
</dbReference>
<gene>
    <name evidence="2" type="ordered locus">Bcell_2388</name>
</gene>
<dbReference type="Pfam" id="PF02583">
    <property type="entry name" value="Trns_repr_metal"/>
    <property type="match status" value="1"/>
</dbReference>
<keyword evidence="1" id="KW-0175">Coiled coil</keyword>
<dbReference type="HOGENOM" id="CLU_130332_2_3_9"/>
<dbReference type="EMBL" id="CP002394">
    <property type="protein sequence ID" value="ADU30646.1"/>
    <property type="molecule type" value="Genomic_DNA"/>
</dbReference>
<sequence>MMDDKLNIPLIENNKPGAMRTEDEKKALMQRLKRVEGQVRGIQRMIEEDRYCVDILVQLSAINAALKKVGYHLLEDHTRGCVSHAVANGEGDEAINELMKVIQQFSK</sequence>
<evidence type="ECO:0000313" key="3">
    <source>
        <dbReference type="Proteomes" id="UP000001401"/>
    </source>
</evidence>
<dbReference type="AlphaFoldDB" id="E6TRZ2"/>
<protein>
    <recommendedName>
        <fullName evidence="4">Transcriptional regulator</fullName>
    </recommendedName>
</protein>
<keyword evidence="3" id="KW-1185">Reference proteome</keyword>
<name>E6TRZ2_EVAC2</name>
<accession>E6TRZ2</accession>
<dbReference type="RefSeq" id="WP_013488981.1">
    <property type="nucleotide sequence ID" value="NC_014829.1"/>
</dbReference>
<dbReference type="InterPro" id="IPR003735">
    <property type="entry name" value="Metal_Tscrpt_repr"/>
</dbReference>
<evidence type="ECO:0008006" key="4">
    <source>
        <dbReference type="Google" id="ProtNLM"/>
    </source>
</evidence>
<dbReference type="Proteomes" id="UP000001401">
    <property type="component" value="Chromosome"/>
</dbReference>
<dbReference type="STRING" id="649639.Bcell_2388"/>
<dbReference type="eggNOG" id="COG1937">
    <property type="taxonomic scope" value="Bacteria"/>
</dbReference>
<dbReference type="Gene3D" id="1.20.58.1000">
    <property type="entry name" value="Metal-sensitive repressor, helix protomer"/>
    <property type="match status" value="1"/>
</dbReference>
<dbReference type="KEGG" id="bco:Bcell_2388"/>
<dbReference type="PANTHER" id="PTHR33677">
    <property type="entry name" value="TRANSCRIPTIONAL REPRESSOR FRMR-RELATED"/>
    <property type="match status" value="1"/>
</dbReference>
<evidence type="ECO:0000256" key="1">
    <source>
        <dbReference type="SAM" id="Coils"/>
    </source>
</evidence>
<dbReference type="GO" id="GO:0003677">
    <property type="term" value="F:DNA binding"/>
    <property type="evidence" value="ECO:0007669"/>
    <property type="project" value="InterPro"/>
</dbReference>
<evidence type="ECO:0000313" key="2">
    <source>
        <dbReference type="EMBL" id="ADU30646.1"/>
    </source>
</evidence>
<reference evidence="2" key="1">
    <citation type="submission" date="2010-12" db="EMBL/GenBank/DDBJ databases">
        <title>Complete sequence of Bacillus cellulosilyticus DSM 2522.</title>
        <authorList>
            <consortium name="US DOE Joint Genome Institute"/>
            <person name="Lucas S."/>
            <person name="Copeland A."/>
            <person name="Lapidus A."/>
            <person name="Cheng J.-F."/>
            <person name="Bruce D."/>
            <person name="Goodwin L."/>
            <person name="Pitluck S."/>
            <person name="Chertkov O."/>
            <person name="Detter J.C."/>
            <person name="Han C."/>
            <person name="Tapia R."/>
            <person name="Land M."/>
            <person name="Hauser L."/>
            <person name="Jeffries C."/>
            <person name="Kyrpides N."/>
            <person name="Ivanova N."/>
            <person name="Mikhailova N."/>
            <person name="Brumm P."/>
            <person name="Mead D."/>
            <person name="Woyke T."/>
        </authorList>
    </citation>
    <scope>NUCLEOTIDE SEQUENCE [LARGE SCALE GENOMIC DNA]</scope>
    <source>
        <strain evidence="2">DSM 2522</strain>
    </source>
</reference>
<dbReference type="PANTHER" id="PTHR33677:SF3">
    <property type="entry name" value="COPPER-SENSING TRANSCRIPTIONAL REPRESSOR RICR"/>
    <property type="match status" value="1"/>
</dbReference>
<feature type="coiled-coil region" evidence="1">
    <location>
        <begin position="18"/>
        <end position="45"/>
    </location>
</feature>
<dbReference type="GO" id="GO:0046872">
    <property type="term" value="F:metal ion binding"/>
    <property type="evidence" value="ECO:0007669"/>
    <property type="project" value="InterPro"/>
</dbReference>